<dbReference type="EMBL" id="BMOK01000015">
    <property type="protein sequence ID" value="GGL62575.1"/>
    <property type="molecule type" value="Genomic_DNA"/>
</dbReference>
<reference evidence="2" key="1">
    <citation type="journal article" date="2014" name="Int. J. Syst. Evol. Microbiol.">
        <title>Complete genome sequence of Corynebacterium casei LMG S-19264T (=DSM 44701T), isolated from a smear-ripened cheese.</title>
        <authorList>
            <consortium name="US DOE Joint Genome Institute (JGI-PGF)"/>
            <person name="Walter F."/>
            <person name="Albersmeier A."/>
            <person name="Kalinowski J."/>
            <person name="Ruckert C."/>
        </authorList>
    </citation>
    <scope>NUCLEOTIDE SEQUENCE</scope>
    <source>
        <strain evidence="2">JCM 15325</strain>
    </source>
</reference>
<reference evidence="2" key="2">
    <citation type="submission" date="2020-09" db="EMBL/GenBank/DDBJ databases">
        <authorList>
            <person name="Sun Q."/>
            <person name="Ohkuma M."/>
        </authorList>
    </citation>
    <scope>NUCLEOTIDE SEQUENCE</scope>
    <source>
        <strain evidence="2">JCM 15325</strain>
    </source>
</reference>
<keyword evidence="3" id="KW-1185">Reference proteome</keyword>
<dbReference type="AlphaFoldDB" id="A0A917S8D3"/>
<feature type="transmembrane region" description="Helical" evidence="1">
    <location>
        <begin position="60"/>
        <end position="80"/>
    </location>
</feature>
<evidence type="ECO:0000313" key="2">
    <source>
        <dbReference type="EMBL" id="GGL62575.1"/>
    </source>
</evidence>
<keyword evidence="1" id="KW-1133">Transmembrane helix</keyword>
<protein>
    <submittedName>
        <fullName evidence="2">Uncharacterized protein</fullName>
    </submittedName>
</protein>
<sequence>MLNDDICSRCHKLVNQCVEIRCHDGSIHRGMLTRIDGRNVYIQPLDGVRSDGPGMFVWGWGWGFPIALASIAAITAIALFW</sequence>
<keyword evidence="1" id="KW-0812">Transmembrane</keyword>
<organism evidence="2 3">
    <name type="scientific">Sporolactobacillus putidus</name>
    <dbReference type="NCBI Taxonomy" id="492735"/>
    <lineage>
        <taxon>Bacteria</taxon>
        <taxon>Bacillati</taxon>
        <taxon>Bacillota</taxon>
        <taxon>Bacilli</taxon>
        <taxon>Bacillales</taxon>
        <taxon>Sporolactobacillaceae</taxon>
        <taxon>Sporolactobacillus</taxon>
    </lineage>
</organism>
<dbReference type="Proteomes" id="UP000654670">
    <property type="component" value="Unassembled WGS sequence"/>
</dbReference>
<gene>
    <name evidence="2" type="ORF">GCM10007968_28260</name>
</gene>
<name>A0A917S8D3_9BACL</name>
<comment type="caution">
    <text evidence="2">The sequence shown here is derived from an EMBL/GenBank/DDBJ whole genome shotgun (WGS) entry which is preliminary data.</text>
</comment>
<dbReference type="RefSeq" id="WP_188804509.1">
    <property type="nucleotide sequence ID" value="NZ_BMOK01000015.1"/>
</dbReference>
<evidence type="ECO:0000256" key="1">
    <source>
        <dbReference type="SAM" id="Phobius"/>
    </source>
</evidence>
<keyword evidence="1" id="KW-0472">Membrane</keyword>
<evidence type="ECO:0000313" key="3">
    <source>
        <dbReference type="Proteomes" id="UP000654670"/>
    </source>
</evidence>
<proteinExistence type="predicted"/>
<accession>A0A917S8D3</accession>